<evidence type="ECO:0000313" key="2">
    <source>
        <dbReference type="EMBL" id="CAG9856599.1"/>
    </source>
</evidence>
<organism evidence="2 3">
    <name type="scientific">Phyllotreta striolata</name>
    <name type="common">Striped flea beetle</name>
    <name type="synonym">Crioceris striolata</name>
    <dbReference type="NCBI Taxonomy" id="444603"/>
    <lineage>
        <taxon>Eukaryota</taxon>
        <taxon>Metazoa</taxon>
        <taxon>Ecdysozoa</taxon>
        <taxon>Arthropoda</taxon>
        <taxon>Hexapoda</taxon>
        <taxon>Insecta</taxon>
        <taxon>Pterygota</taxon>
        <taxon>Neoptera</taxon>
        <taxon>Endopterygota</taxon>
        <taxon>Coleoptera</taxon>
        <taxon>Polyphaga</taxon>
        <taxon>Cucujiformia</taxon>
        <taxon>Chrysomeloidea</taxon>
        <taxon>Chrysomelidae</taxon>
        <taxon>Galerucinae</taxon>
        <taxon>Alticini</taxon>
        <taxon>Phyllotreta</taxon>
    </lineage>
</organism>
<dbReference type="AlphaFoldDB" id="A0A9N9TMA6"/>
<keyword evidence="1" id="KW-1133">Transmembrane helix</keyword>
<proteinExistence type="predicted"/>
<dbReference type="EMBL" id="OU900105">
    <property type="protein sequence ID" value="CAG9856599.1"/>
    <property type="molecule type" value="Genomic_DNA"/>
</dbReference>
<keyword evidence="1" id="KW-0472">Membrane</keyword>
<keyword evidence="3" id="KW-1185">Reference proteome</keyword>
<accession>A0A9N9TMA6</accession>
<protein>
    <submittedName>
        <fullName evidence="2">Uncharacterized protein</fullName>
    </submittedName>
</protein>
<sequence length="59" mass="6507">MSKCRTESKKSPVLPCLALLISSAITVGTIFGTIYAYDVYLRDLITAGLERLKPKKKTC</sequence>
<name>A0A9N9TMA6_PHYSR</name>
<evidence type="ECO:0000256" key="1">
    <source>
        <dbReference type="SAM" id="Phobius"/>
    </source>
</evidence>
<reference evidence="2" key="1">
    <citation type="submission" date="2022-01" db="EMBL/GenBank/DDBJ databases">
        <authorList>
            <person name="King R."/>
        </authorList>
    </citation>
    <scope>NUCLEOTIDE SEQUENCE</scope>
</reference>
<dbReference type="Proteomes" id="UP001153712">
    <property type="component" value="Chromosome 12"/>
</dbReference>
<evidence type="ECO:0000313" key="3">
    <source>
        <dbReference type="Proteomes" id="UP001153712"/>
    </source>
</evidence>
<gene>
    <name evidence="2" type="ORF">PHYEVI_LOCUS3019</name>
</gene>
<feature type="transmembrane region" description="Helical" evidence="1">
    <location>
        <begin position="12"/>
        <end position="37"/>
    </location>
</feature>
<keyword evidence="1" id="KW-0812">Transmembrane</keyword>